<name>A0ABT7F7C5_9RHOB</name>
<keyword evidence="4" id="KW-1185">Reference proteome</keyword>
<dbReference type="PANTHER" id="PTHR14136:SF17">
    <property type="entry name" value="BTB_POZ DOMAIN-CONTAINING PROTEIN KCTD9"/>
    <property type="match status" value="1"/>
</dbReference>
<proteinExistence type="predicted"/>
<evidence type="ECO:0000313" key="3">
    <source>
        <dbReference type="EMBL" id="MDK3020506.1"/>
    </source>
</evidence>
<feature type="transmembrane region" description="Helical" evidence="2">
    <location>
        <begin position="62"/>
        <end position="86"/>
    </location>
</feature>
<sequence length="500" mass="54679">MSDQPTTTLPIPPDVFWAITGIGGMALLTLVIFGAMIPAGSSHVAPLERLKDRLGLTSLNSGLFLIALGFWGALFLTLTVGLIWLIWDLIWMGIPGDTAKVWGFSIARIAGLTATLGAVVALPFTLIKVRMTARQTDTAAESLFNDKINTASDDLHAMRQRWDETEKQNIWEPDIVRRNAAIDRLEGLAKEQPSEVPRIVRMLSVYVRELSKEVPPEPAPPDARPDQLKDWARQLTVKRSDMQTAVQALGRLRKSFDGAFDPKTIDLTGANLQGMLLSHDGFNFGGILLAEASMQGADLWGAKLQGADLGRAELQGADLWGAKLQGADLWGAKLQGAGLWSAELQGVYLERAELQGVYLERAKLQGANLERAELQGANLERAKLQGADLWSAELQGVYLERAEFDTSTSLTAATLRGAAVSEVDFTNIPEITPHIDQVFGDATVTLPGGVTRDHPDWPPHFSREKLIGDDFETAWRAFQKSIGFDPDDPSTWDDPQDTPP</sequence>
<dbReference type="InterPro" id="IPR051082">
    <property type="entry name" value="Pentapeptide-BTB/POZ_domain"/>
</dbReference>
<comment type="caution">
    <text evidence="3">The sequence shown here is derived from an EMBL/GenBank/DDBJ whole genome shotgun (WGS) entry which is preliminary data.</text>
</comment>
<feature type="transmembrane region" description="Helical" evidence="2">
    <location>
        <begin position="15"/>
        <end position="41"/>
    </location>
</feature>
<dbReference type="Pfam" id="PF00805">
    <property type="entry name" value="Pentapeptide"/>
    <property type="match status" value="3"/>
</dbReference>
<keyword evidence="2" id="KW-0472">Membrane</keyword>
<reference evidence="3 4" key="1">
    <citation type="submission" date="2023-05" db="EMBL/GenBank/DDBJ databases">
        <title>Pseudodonghicola sp. nov.</title>
        <authorList>
            <person name="Huang J."/>
        </authorList>
    </citation>
    <scope>NUCLEOTIDE SEQUENCE [LARGE SCALE GENOMIC DNA]</scope>
    <source>
        <strain evidence="3 4">IC7</strain>
    </source>
</reference>
<feature type="transmembrane region" description="Helical" evidence="2">
    <location>
        <begin position="106"/>
        <end position="127"/>
    </location>
</feature>
<dbReference type="EMBL" id="JASNJD010000026">
    <property type="protein sequence ID" value="MDK3020506.1"/>
    <property type="molecule type" value="Genomic_DNA"/>
</dbReference>
<accession>A0ABT7F7C5</accession>
<evidence type="ECO:0000313" key="4">
    <source>
        <dbReference type="Proteomes" id="UP001243757"/>
    </source>
</evidence>
<evidence type="ECO:0000256" key="1">
    <source>
        <dbReference type="SAM" id="MobiDB-lite"/>
    </source>
</evidence>
<evidence type="ECO:0000256" key="2">
    <source>
        <dbReference type="SAM" id="Phobius"/>
    </source>
</evidence>
<gene>
    <name evidence="3" type="ORF">QO033_22750</name>
</gene>
<dbReference type="Proteomes" id="UP001243757">
    <property type="component" value="Unassembled WGS sequence"/>
</dbReference>
<organism evidence="3 4">
    <name type="scientific">Pseudodonghicola flavimaris</name>
    <dbReference type="NCBI Taxonomy" id="3050036"/>
    <lineage>
        <taxon>Bacteria</taxon>
        <taxon>Pseudomonadati</taxon>
        <taxon>Pseudomonadota</taxon>
        <taxon>Alphaproteobacteria</taxon>
        <taxon>Rhodobacterales</taxon>
        <taxon>Paracoccaceae</taxon>
        <taxon>Pseudodonghicola</taxon>
    </lineage>
</organism>
<protein>
    <submittedName>
        <fullName evidence="3">Pentapeptide repeat-containing protein</fullName>
    </submittedName>
</protein>
<dbReference type="Gene3D" id="2.160.20.80">
    <property type="entry name" value="E3 ubiquitin-protein ligase SopA"/>
    <property type="match status" value="1"/>
</dbReference>
<feature type="region of interest" description="Disordered" evidence="1">
    <location>
        <begin position="481"/>
        <end position="500"/>
    </location>
</feature>
<keyword evidence="2" id="KW-1133">Transmembrane helix</keyword>
<keyword evidence="2" id="KW-0812">Transmembrane</keyword>
<dbReference type="RefSeq" id="WP_284483158.1">
    <property type="nucleotide sequence ID" value="NZ_JASNJD010000026.1"/>
</dbReference>
<dbReference type="SUPFAM" id="SSF141571">
    <property type="entry name" value="Pentapeptide repeat-like"/>
    <property type="match status" value="1"/>
</dbReference>
<dbReference type="InterPro" id="IPR001646">
    <property type="entry name" value="5peptide_repeat"/>
</dbReference>
<feature type="compositionally biased region" description="Acidic residues" evidence="1">
    <location>
        <begin position="485"/>
        <end position="500"/>
    </location>
</feature>
<dbReference type="PANTHER" id="PTHR14136">
    <property type="entry name" value="BTB_POZ DOMAIN-CONTAINING PROTEIN KCTD9"/>
    <property type="match status" value="1"/>
</dbReference>